<protein>
    <submittedName>
        <fullName evidence="1">Uncharacterized protein</fullName>
    </submittedName>
</protein>
<dbReference type="HOGENOM" id="CLU_3294036_0_0_0"/>
<gene>
    <name evidence="1" type="ordered locus">Psta_3716</name>
</gene>
<name>D2R006_PIRSD</name>
<proteinExistence type="predicted"/>
<evidence type="ECO:0000313" key="1">
    <source>
        <dbReference type="EMBL" id="ADB18371.1"/>
    </source>
</evidence>
<accession>D2R006</accession>
<reference evidence="1 2" key="1">
    <citation type="journal article" date="2009" name="Stand. Genomic Sci.">
        <title>Complete genome sequence of Pirellula staleyi type strain (ATCC 27377).</title>
        <authorList>
            <person name="Clum A."/>
            <person name="Tindall B.J."/>
            <person name="Sikorski J."/>
            <person name="Ivanova N."/>
            <person name="Mavrommatis K."/>
            <person name="Lucas S."/>
            <person name="Glavina del Rio T."/>
            <person name="Nolan M."/>
            <person name="Chen F."/>
            <person name="Tice H."/>
            <person name="Pitluck S."/>
            <person name="Cheng J.F."/>
            <person name="Chertkov O."/>
            <person name="Brettin T."/>
            <person name="Han C."/>
            <person name="Detter J.C."/>
            <person name="Kuske C."/>
            <person name="Bruce D."/>
            <person name="Goodwin L."/>
            <person name="Ovchinikova G."/>
            <person name="Pati A."/>
            <person name="Mikhailova N."/>
            <person name="Chen A."/>
            <person name="Palaniappan K."/>
            <person name="Land M."/>
            <person name="Hauser L."/>
            <person name="Chang Y.J."/>
            <person name="Jeffries C.D."/>
            <person name="Chain P."/>
            <person name="Rohde M."/>
            <person name="Goker M."/>
            <person name="Bristow J."/>
            <person name="Eisen J.A."/>
            <person name="Markowitz V."/>
            <person name="Hugenholtz P."/>
            <person name="Kyrpides N.C."/>
            <person name="Klenk H.P."/>
            <person name="Lapidus A."/>
        </authorList>
    </citation>
    <scope>NUCLEOTIDE SEQUENCE [LARGE SCALE GENOMIC DNA]</scope>
    <source>
        <strain evidence="2">ATCC 27377 / DSM 6068 / ICPB 4128</strain>
    </source>
</reference>
<dbReference type="AlphaFoldDB" id="D2R006"/>
<organism evidence="1 2">
    <name type="scientific">Pirellula staleyi (strain ATCC 27377 / DSM 6068 / ICPB 4128)</name>
    <name type="common">Pirella staleyi</name>
    <dbReference type="NCBI Taxonomy" id="530564"/>
    <lineage>
        <taxon>Bacteria</taxon>
        <taxon>Pseudomonadati</taxon>
        <taxon>Planctomycetota</taxon>
        <taxon>Planctomycetia</taxon>
        <taxon>Pirellulales</taxon>
        <taxon>Pirellulaceae</taxon>
        <taxon>Pirellula</taxon>
    </lineage>
</organism>
<dbReference type="Proteomes" id="UP000001887">
    <property type="component" value="Chromosome"/>
</dbReference>
<dbReference type="KEGG" id="psl:Psta_3716"/>
<sequence>MSSRKNRFFKFQFFLLKCRLLLFEVSSYTIIVSIPCHCRL</sequence>
<keyword evidence="2" id="KW-1185">Reference proteome</keyword>
<evidence type="ECO:0000313" key="2">
    <source>
        <dbReference type="Proteomes" id="UP000001887"/>
    </source>
</evidence>
<dbReference type="EMBL" id="CP001848">
    <property type="protein sequence ID" value="ADB18371.1"/>
    <property type="molecule type" value="Genomic_DNA"/>
</dbReference>